<dbReference type="PANTHER" id="PTHR43156">
    <property type="entry name" value="STAGE II SPORULATION PROTEIN E-RELATED"/>
    <property type="match status" value="1"/>
</dbReference>
<gene>
    <name evidence="3" type="ORF">NGB36_18360</name>
</gene>
<comment type="caution">
    <text evidence="3">The sequence shown here is derived from an EMBL/GenBank/DDBJ whole genome shotgun (WGS) entry which is preliminary data.</text>
</comment>
<proteinExistence type="predicted"/>
<dbReference type="InterPro" id="IPR036457">
    <property type="entry name" value="PPM-type-like_dom_sf"/>
</dbReference>
<evidence type="ECO:0000313" key="4">
    <source>
        <dbReference type="Proteomes" id="UP001057702"/>
    </source>
</evidence>
<dbReference type="EMBL" id="JANFNG010000014">
    <property type="protein sequence ID" value="MCQ4082511.1"/>
    <property type="molecule type" value="Genomic_DNA"/>
</dbReference>
<name>A0ABT1PXW6_9ACTN</name>
<sequence>MGRPGRPGRPGHSADRWPVYAQWAPTTLIAAGVIFDLLTPIQYSGGPLVAVACVAAGATLPLRSTAAVCAFTSLAVLWLAFRHGLFGPEHGGAEVANVVIAALAGLEVNRVIRRYGRRLEAVSTVAEAAQRAVVPMPPERIGPLTVAAVYRAAQSEARIGGDAYAVEDTPYGVRLLIADVRGKGLEAVGAVSVLLGAFREASQWSPDLGALAGRLEQALVREARRRNGEELQEGFVTALLGEFDPDGSTVRLLNRGHPAPYLLQASAPPRPLDASAPDLPLCLGPLGEERSAPDSFALPPGATLLLVTDGVTEARNKAGAFYDARARLTGRGPFARPQDAVDTLMRDVERWTSGRRADDMAVLAVTHGTACPEAFMPSH</sequence>
<dbReference type="SMART" id="SM00331">
    <property type="entry name" value="PP2C_SIG"/>
    <property type="match status" value="1"/>
</dbReference>
<dbReference type="Gene3D" id="3.60.40.10">
    <property type="entry name" value="PPM-type phosphatase domain"/>
    <property type="match status" value="1"/>
</dbReference>
<accession>A0ABT1PXW6</accession>
<dbReference type="PANTHER" id="PTHR43156:SF2">
    <property type="entry name" value="STAGE II SPORULATION PROTEIN E"/>
    <property type="match status" value="1"/>
</dbReference>
<feature type="domain" description="PPM-type phosphatase" evidence="2">
    <location>
        <begin position="144"/>
        <end position="367"/>
    </location>
</feature>
<dbReference type="SUPFAM" id="SSF81606">
    <property type="entry name" value="PP2C-like"/>
    <property type="match status" value="1"/>
</dbReference>
<evidence type="ECO:0000259" key="2">
    <source>
        <dbReference type="SMART" id="SM00331"/>
    </source>
</evidence>
<dbReference type="Proteomes" id="UP001057702">
    <property type="component" value="Unassembled WGS sequence"/>
</dbReference>
<organism evidence="3 4">
    <name type="scientific">Streptomyces humicola</name>
    <dbReference type="NCBI Taxonomy" id="2953240"/>
    <lineage>
        <taxon>Bacteria</taxon>
        <taxon>Bacillati</taxon>
        <taxon>Actinomycetota</taxon>
        <taxon>Actinomycetes</taxon>
        <taxon>Kitasatosporales</taxon>
        <taxon>Streptomycetaceae</taxon>
        <taxon>Streptomyces</taxon>
    </lineage>
</organism>
<evidence type="ECO:0000313" key="3">
    <source>
        <dbReference type="EMBL" id="MCQ4082511.1"/>
    </source>
</evidence>
<keyword evidence="1" id="KW-0378">Hydrolase</keyword>
<dbReference type="RefSeq" id="WP_255921424.1">
    <property type="nucleotide sequence ID" value="NZ_JANFNG010000014.1"/>
</dbReference>
<reference evidence="3" key="1">
    <citation type="submission" date="2022-06" db="EMBL/GenBank/DDBJ databases">
        <title>Draft genome sequence of Streptomyces sp. RB6PN25 isolated from peat swamp forest in Thailand.</title>
        <authorList>
            <person name="Duangmal K."/>
            <person name="Klaysubun C."/>
        </authorList>
    </citation>
    <scope>NUCLEOTIDE SEQUENCE</scope>
    <source>
        <strain evidence="3">RB6PN25</strain>
    </source>
</reference>
<keyword evidence="4" id="KW-1185">Reference proteome</keyword>
<dbReference type="InterPro" id="IPR052016">
    <property type="entry name" value="Bact_Sigma-Reg"/>
</dbReference>
<evidence type="ECO:0000256" key="1">
    <source>
        <dbReference type="ARBA" id="ARBA00022801"/>
    </source>
</evidence>
<dbReference type="InterPro" id="IPR001932">
    <property type="entry name" value="PPM-type_phosphatase-like_dom"/>
</dbReference>
<dbReference type="Pfam" id="PF07228">
    <property type="entry name" value="SpoIIE"/>
    <property type="match status" value="1"/>
</dbReference>
<protein>
    <submittedName>
        <fullName evidence="3">Serine/threonine-protein phosphatase</fullName>
    </submittedName>
</protein>